<dbReference type="InterPro" id="IPR051031">
    <property type="entry name" value="RING-box_E3_Ubiquitin_Ligase"/>
</dbReference>
<keyword evidence="8" id="KW-0131">Cell cycle</keyword>
<dbReference type="PROSITE" id="PS50089">
    <property type="entry name" value="ZF_RING_2"/>
    <property type="match status" value="1"/>
</dbReference>
<gene>
    <name evidence="11" type="ORF">BASA50_009066</name>
</gene>
<organism evidence="11 12">
    <name type="scientific">Batrachochytrium salamandrivorans</name>
    <dbReference type="NCBI Taxonomy" id="1357716"/>
    <lineage>
        <taxon>Eukaryota</taxon>
        <taxon>Fungi</taxon>
        <taxon>Fungi incertae sedis</taxon>
        <taxon>Chytridiomycota</taxon>
        <taxon>Chytridiomycota incertae sedis</taxon>
        <taxon>Chytridiomycetes</taxon>
        <taxon>Rhizophydiales</taxon>
        <taxon>Rhizophydiales incertae sedis</taxon>
        <taxon>Batrachochytrium</taxon>
    </lineage>
</organism>
<evidence type="ECO:0000256" key="8">
    <source>
        <dbReference type="ARBA" id="ARBA00023306"/>
    </source>
</evidence>
<sequence length="160" mass="18459">MRFVLSLNDMKHNTDDCSRMKPDNKSIHGGVVTCSFYYNQQLIRNQSECSRRREDTSHSRLIPGQDPPTHLREMPLAVTIHSWRTVADWKWLGVPDDDVCAICMNPYEGCCHKCKLPGDNCPLVMGVCSHVFHMHCIEEWLETNDVPQCPKDRTDWAVKT</sequence>
<name>A0ABQ8F2Q6_9FUNG</name>
<dbReference type="Gene3D" id="3.30.40.10">
    <property type="entry name" value="Zinc/RING finger domain, C3HC4 (zinc finger)"/>
    <property type="match status" value="1"/>
</dbReference>
<dbReference type="CDD" id="cd16456">
    <property type="entry name" value="RING-H2_APC11"/>
    <property type="match status" value="1"/>
</dbReference>
<keyword evidence="12" id="KW-1185">Reference proteome</keyword>
<dbReference type="SUPFAM" id="SSF57850">
    <property type="entry name" value="RING/U-box"/>
    <property type="match status" value="1"/>
</dbReference>
<proteinExistence type="predicted"/>
<protein>
    <recommendedName>
        <fullName evidence="1">Anaphase-promoting complex subunit 11</fullName>
    </recommendedName>
</protein>
<accession>A0ABQ8F2Q6</accession>
<evidence type="ECO:0000256" key="4">
    <source>
        <dbReference type="ARBA" id="ARBA00022771"/>
    </source>
</evidence>
<keyword evidence="2" id="KW-0132">Cell division</keyword>
<evidence type="ECO:0000256" key="3">
    <source>
        <dbReference type="ARBA" id="ARBA00022723"/>
    </source>
</evidence>
<dbReference type="EMBL" id="JAFCIX010000418">
    <property type="protein sequence ID" value="KAH6591066.1"/>
    <property type="molecule type" value="Genomic_DNA"/>
</dbReference>
<evidence type="ECO:0000259" key="10">
    <source>
        <dbReference type="PROSITE" id="PS50089"/>
    </source>
</evidence>
<keyword evidence="3" id="KW-0479">Metal-binding</keyword>
<dbReference type="PANTHER" id="PTHR11210">
    <property type="entry name" value="RING BOX"/>
    <property type="match status" value="1"/>
</dbReference>
<feature type="domain" description="RING-type" evidence="10">
    <location>
        <begin position="100"/>
        <end position="153"/>
    </location>
</feature>
<evidence type="ECO:0000313" key="12">
    <source>
        <dbReference type="Proteomes" id="UP001648503"/>
    </source>
</evidence>
<evidence type="ECO:0000256" key="2">
    <source>
        <dbReference type="ARBA" id="ARBA00022618"/>
    </source>
</evidence>
<dbReference type="Pfam" id="PF12861">
    <property type="entry name" value="zf-ANAPC11"/>
    <property type="match status" value="1"/>
</dbReference>
<dbReference type="InterPro" id="IPR001841">
    <property type="entry name" value="Znf_RING"/>
</dbReference>
<evidence type="ECO:0000256" key="7">
    <source>
        <dbReference type="ARBA" id="ARBA00022833"/>
    </source>
</evidence>
<keyword evidence="6" id="KW-0833">Ubl conjugation pathway</keyword>
<evidence type="ECO:0000256" key="1">
    <source>
        <dbReference type="ARBA" id="ARBA00013928"/>
    </source>
</evidence>
<evidence type="ECO:0000256" key="5">
    <source>
        <dbReference type="ARBA" id="ARBA00022776"/>
    </source>
</evidence>
<dbReference type="Proteomes" id="UP001648503">
    <property type="component" value="Unassembled WGS sequence"/>
</dbReference>
<comment type="caution">
    <text evidence="11">The sequence shown here is derived from an EMBL/GenBank/DDBJ whole genome shotgun (WGS) entry which is preliminary data.</text>
</comment>
<evidence type="ECO:0000256" key="9">
    <source>
        <dbReference type="PROSITE-ProRule" id="PRU00175"/>
    </source>
</evidence>
<dbReference type="InterPro" id="IPR013083">
    <property type="entry name" value="Znf_RING/FYVE/PHD"/>
</dbReference>
<dbReference type="InterPro" id="IPR024991">
    <property type="entry name" value="RING-H2_APC11"/>
</dbReference>
<keyword evidence="4 9" id="KW-0863">Zinc-finger</keyword>
<keyword evidence="7" id="KW-0862">Zinc</keyword>
<evidence type="ECO:0000313" key="11">
    <source>
        <dbReference type="EMBL" id="KAH6591066.1"/>
    </source>
</evidence>
<keyword evidence="5" id="KW-0498">Mitosis</keyword>
<reference evidence="11 12" key="1">
    <citation type="submission" date="2021-02" db="EMBL/GenBank/DDBJ databases">
        <title>Variation within the Batrachochytrium salamandrivorans European outbreak.</title>
        <authorList>
            <person name="Kelly M."/>
            <person name="Pasmans F."/>
            <person name="Shea T.P."/>
            <person name="Munoz J.F."/>
            <person name="Carranza S."/>
            <person name="Cuomo C.A."/>
            <person name="Martel A."/>
        </authorList>
    </citation>
    <scope>NUCLEOTIDE SEQUENCE [LARGE SCALE GENOMIC DNA]</scope>
    <source>
        <strain evidence="11 12">AMFP18/2</strain>
    </source>
</reference>
<evidence type="ECO:0000256" key="6">
    <source>
        <dbReference type="ARBA" id="ARBA00022786"/>
    </source>
</evidence>